<sequence>MKAGRRSRRLRIAALDPALGEGHPCPISMKHTPYLLHGQHYILEIAHAHTREPPFGYFFNNPPPQLRMSGGKKRRKVMFLIIPLFMSSAERR</sequence>
<gene>
    <name evidence="1" type="ORF">TNIN_304961</name>
</gene>
<dbReference type="AlphaFoldDB" id="A0A8X6K2P8"/>
<evidence type="ECO:0000313" key="1">
    <source>
        <dbReference type="EMBL" id="GFS58653.1"/>
    </source>
</evidence>
<accession>A0A8X6K2P8</accession>
<keyword evidence="2" id="KW-1185">Reference proteome</keyword>
<organism evidence="1 2">
    <name type="scientific">Trichonephila inaurata madagascariensis</name>
    <dbReference type="NCBI Taxonomy" id="2747483"/>
    <lineage>
        <taxon>Eukaryota</taxon>
        <taxon>Metazoa</taxon>
        <taxon>Ecdysozoa</taxon>
        <taxon>Arthropoda</taxon>
        <taxon>Chelicerata</taxon>
        <taxon>Arachnida</taxon>
        <taxon>Araneae</taxon>
        <taxon>Araneomorphae</taxon>
        <taxon>Entelegynae</taxon>
        <taxon>Araneoidea</taxon>
        <taxon>Nephilidae</taxon>
        <taxon>Trichonephila</taxon>
        <taxon>Trichonephila inaurata</taxon>
    </lineage>
</organism>
<dbReference type="Proteomes" id="UP000886998">
    <property type="component" value="Unassembled WGS sequence"/>
</dbReference>
<comment type="caution">
    <text evidence="1">The sequence shown here is derived from an EMBL/GenBank/DDBJ whole genome shotgun (WGS) entry which is preliminary data.</text>
</comment>
<evidence type="ECO:0000313" key="2">
    <source>
        <dbReference type="Proteomes" id="UP000886998"/>
    </source>
</evidence>
<protein>
    <submittedName>
        <fullName evidence="1">Uncharacterized protein</fullName>
    </submittedName>
</protein>
<reference evidence="1" key="1">
    <citation type="submission" date="2020-08" db="EMBL/GenBank/DDBJ databases">
        <title>Multicomponent nature underlies the extraordinary mechanical properties of spider dragline silk.</title>
        <authorList>
            <person name="Kono N."/>
            <person name="Nakamura H."/>
            <person name="Mori M."/>
            <person name="Yoshida Y."/>
            <person name="Ohtoshi R."/>
            <person name="Malay A.D."/>
            <person name="Moran D.A.P."/>
            <person name="Tomita M."/>
            <person name="Numata K."/>
            <person name="Arakawa K."/>
        </authorList>
    </citation>
    <scope>NUCLEOTIDE SEQUENCE</scope>
</reference>
<proteinExistence type="predicted"/>
<name>A0A8X6K2P8_9ARAC</name>
<dbReference type="EMBL" id="BMAV01027358">
    <property type="protein sequence ID" value="GFS58653.1"/>
    <property type="molecule type" value="Genomic_DNA"/>
</dbReference>